<feature type="region of interest" description="Disordered" evidence="1">
    <location>
        <begin position="126"/>
        <end position="151"/>
    </location>
</feature>
<organism evidence="3 4">
    <name type="scientific">Dendrobium catenatum</name>
    <dbReference type="NCBI Taxonomy" id="906689"/>
    <lineage>
        <taxon>Eukaryota</taxon>
        <taxon>Viridiplantae</taxon>
        <taxon>Streptophyta</taxon>
        <taxon>Embryophyta</taxon>
        <taxon>Tracheophyta</taxon>
        <taxon>Spermatophyta</taxon>
        <taxon>Magnoliopsida</taxon>
        <taxon>Liliopsida</taxon>
        <taxon>Asparagales</taxon>
        <taxon>Orchidaceae</taxon>
        <taxon>Epidendroideae</taxon>
        <taxon>Malaxideae</taxon>
        <taxon>Dendrobiinae</taxon>
        <taxon>Dendrobium</taxon>
    </lineage>
</organism>
<accession>A0A2I0V844</accession>
<dbReference type="PANTHER" id="PTHR31066">
    <property type="entry name" value="OS05G0427100 PROTEIN-RELATED"/>
    <property type="match status" value="1"/>
</dbReference>
<feature type="compositionally biased region" description="Polar residues" evidence="1">
    <location>
        <begin position="131"/>
        <end position="144"/>
    </location>
</feature>
<name>A0A2I0V844_9ASPA</name>
<reference evidence="3 4" key="1">
    <citation type="journal article" date="2016" name="Sci. Rep.">
        <title>The Dendrobium catenatum Lindl. genome sequence provides insights into polysaccharide synthase, floral development and adaptive evolution.</title>
        <authorList>
            <person name="Zhang G.Q."/>
            <person name="Xu Q."/>
            <person name="Bian C."/>
            <person name="Tsai W.C."/>
            <person name="Yeh C.M."/>
            <person name="Liu K.W."/>
            <person name="Yoshida K."/>
            <person name="Zhang L.S."/>
            <person name="Chang S.B."/>
            <person name="Chen F."/>
            <person name="Shi Y."/>
            <person name="Su Y.Y."/>
            <person name="Zhang Y.Q."/>
            <person name="Chen L.J."/>
            <person name="Yin Y."/>
            <person name="Lin M."/>
            <person name="Huang H."/>
            <person name="Deng H."/>
            <person name="Wang Z.W."/>
            <person name="Zhu S.L."/>
            <person name="Zhao X."/>
            <person name="Deng C."/>
            <person name="Niu S.C."/>
            <person name="Huang J."/>
            <person name="Wang M."/>
            <person name="Liu G.H."/>
            <person name="Yang H.J."/>
            <person name="Xiao X.J."/>
            <person name="Hsiao Y.Y."/>
            <person name="Wu W.L."/>
            <person name="Chen Y.Y."/>
            <person name="Mitsuda N."/>
            <person name="Ohme-Takagi M."/>
            <person name="Luo Y.B."/>
            <person name="Van de Peer Y."/>
            <person name="Liu Z.J."/>
        </authorList>
    </citation>
    <scope>NUCLEOTIDE SEQUENCE [LARGE SCALE GENOMIC DNA]</scope>
    <source>
        <tissue evidence="3">The whole plant</tissue>
    </source>
</reference>
<dbReference type="SUPFAM" id="SSF54277">
    <property type="entry name" value="CAD &amp; PB1 domains"/>
    <property type="match status" value="1"/>
</dbReference>
<dbReference type="Gene3D" id="3.10.20.90">
    <property type="entry name" value="Phosphatidylinositol 3-kinase Catalytic Subunit, Chain A, domain 1"/>
    <property type="match status" value="1"/>
</dbReference>
<gene>
    <name evidence="3" type="ORF">MA16_Dca023946</name>
</gene>
<dbReference type="AlphaFoldDB" id="A0A2I0V844"/>
<evidence type="ECO:0000256" key="1">
    <source>
        <dbReference type="SAM" id="MobiDB-lite"/>
    </source>
</evidence>
<dbReference type="EMBL" id="KZ504093">
    <property type="protein sequence ID" value="PKU59586.1"/>
    <property type="molecule type" value="Genomic_DNA"/>
</dbReference>
<dbReference type="SMART" id="SM00666">
    <property type="entry name" value="PB1"/>
    <property type="match status" value="1"/>
</dbReference>
<protein>
    <recommendedName>
        <fullName evidence="2">PB1 domain-containing protein</fullName>
    </recommendedName>
</protein>
<proteinExistence type="predicted"/>
<reference evidence="3 4" key="2">
    <citation type="journal article" date="2017" name="Nature">
        <title>The Apostasia genome and the evolution of orchids.</title>
        <authorList>
            <person name="Zhang G.Q."/>
            <person name="Liu K.W."/>
            <person name="Li Z."/>
            <person name="Lohaus R."/>
            <person name="Hsiao Y.Y."/>
            <person name="Niu S.C."/>
            <person name="Wang J.Y."/>
            <person name="Lin Y.C."/>
            <person name="Xu Q."/>
            <person name="Chen L.J."/>
            <person name="Yoshida K."/>
            <person name="Fujiwara S."/>
            <person name="Wang Z.W."/>
            <person name="Zhang Y.Q."/>
            <person name="Mitsuda N."/>
            <person name="Wang M."/>
            <person name="Liu G.H."/>
            <person name="Pecoraro L."/>
            <person name="Huang H.X."/>
            <person name="Xiao X.J."/>
            <person name="Lin M."/>
            <person name="Wu X.Y."/>
            <person name="Wu W.L."/>
            <person name="Chen Y.Y."/>
            <person name="Chang S.B."/>
            <person name="Sakamoto S."/>
            <person name="Ohme-Takagi M."/>
            <person name="Yagi M."/>
            <person name="Zeng S.J."/>
            <person name="Shen C.Y."/>
            <person name="Yeh C.M."/>
            <person name="Luo Y.B."/>
            <person name="Tsai W.C."/>
            <person name="Van de Peer Y."/>
            <person name="Liu Z.J."/>
        </authorList>
    </citation>
    <scope>NUCLEOTIDE SEQUENCE [LARGE SCALE GENOMIC DNA]</scope>
    <source>
        <tissue evidence="3">The whole plant</tissue>
    </source>
</reference>
<evidence type="ECO:0000313" key="3">
    <source>
        <dbReference type="EMBL" id="PKU59586.1"/>
    </source>
</evidence>
<sequence length="151" mass="17327">MPRLSNGALNYVERRTCIIAFRRDTTLHELNCKMENIYGGLVVTCYKLPNQNFDSLVFISSTEDLDNMLDKYNYLLEASKYGYPKLQVFLFPLSNRENSLVEFNDATCNDSGLSYNEKVDGASKDDGFKTYENNNKDGTTSMTSCHYKPRH</sequence>
<dbReference type="Proteomes" id="UP000233837">
    <property type="component" value="Unassembled WGS sequence"/>
</dbReference>
<dbReference type="InterPro" id="IPR053198">
    <property type="entry name" value="Gynoecium_Dev_Regulator"/>
</dbReference>
<evidence type="ECO:0000313" key="4">
    <source>
        <dbReference type="Proteomes" id="UP000233837"/>
    </source>
</evidence>
<feature type="domain" description="PB1" evidence="2">
    <location>
        <begin position="4"/>
        <end position="93"/>
    </location>
</feature>
<keyword evidence="4" id="KW-1185">Reference proteome</keyword>
<evidence type="ECO:0000259" key="2">
    <source>
        <dbReference type="SMART" id="SM00666"/>
    </source>
</evidence>
<dbReference type="Pfam" id="PF00564">
    <property type="entry name" value="PB1"/>
    <property type="match status" value="1"/>
</dbReference>
<dbReference type="PANTHER" id="PTHR31066:SF97">
    <property type="entry name" value="OS03G0401100 PROTEIN"/>
    <property type="match status" value="1"/>
</dbReference>
<dbReference type="InterPro" id="IPR000270">
    <property type="entry name" value="PB1_dom"/>
</dbReference>